<dbReference type="SUPFAM" id="SSF55785">
    <property type="entry name" value="PYP-like sensor domain (PAS domain)"/>
    <property type="match status" value="3"/>
</dbReference>
<keyword evidence="5" id="KW-0479">Metal-binding</keyword>
<evidence type="ECO:0000256" key="13">
    <source>
        <dbReference type="ARBA" id="ARBA00023163"/>
    </source>
</evidence>
<feature type="region of interest" description="Disordered" evidence="16">
    <location>
        <begin position="817"/>
        <end position="848"/>
    </location>
</feature>
<dbReference type="SMART" id="SM00091">
    <property type="entry name" value="PAS"/>
    <property type="match status" value="3"/>
</dbReference>
<gene>
    <name evidence="19" type="ORF">CC78DRAFT_553982</name>
</gene>
<dbReference type="CDD" id="cd00130">
    <property type="entry name" value="PAS"/>
    <property type="match status" value="3"/>
</dbReference>
<dbReference type="OrthoDB" id="447251at2759"/>
<dbReference type="Pfam" id="PF08447">
    <property type="entry name" value="PAS_3"/>
    <property type="match status" value="1"/>
</dbReference>
<dbReference type="FunFam" id="3.30.450.20:FF:000064">
    <property type="entry name" value="Vivid PAS protein VVD"/>
    <property type="match status" value="1"/>
</dbReference>
<keyword evidence="7 15" id="KW-0863">Zinc-finger</keyword>
<dbReference type="GO" id="GO:0006355">
    <property type="term" value="P:regulation of DNA-templated transcription"/>
    <property type="evidence" value="ECO:0007669"/>
    <property type="project" value="InterPro"/>
</dbReference>
<comment type="caution">
    <text evidence="19">The sequence shown here is derived from an EMBL/GenBank/DDBJ whole genome shotgun (WGS) entry which is preliminary data.</text>
</comment>
<feature type="compositionally biased region" description="Polar residues" evidence="16">
    <location>
        <begin position="205"/>
        <end position="220"/>
    </location>
</feature>
<dbReference type="PROSITE" id="PS50112">
    <property type="entry name" value="PAS"/>
    <property type="match status" value="3"/>
</dbReference>
<keyword evidence="20" id="KW-1185">Reference proteome</keyword>
<evidence type="ECO:0000256" key="9">
    <source>
        <dbReference type="ARBA" id="ARBA00022991"/>
    </source>
</evidence>
<dbReference type="InterPro" id="IPR013088">
    <property type="entry name" value="Znf_NHR/GATA"/>
</dbReference>
<keyword evidence="10" id="KW-0805">Transcription regulation</keyword>
<keyword evidence="4" id="KW-0288">FMN</keyword>
<dbReference type="GO" id="GO:0009881">
    <property type="term" value="F:photoreceptor activity"/>
    <property type="evidence" value="ECO:0007669"/>
    <property type="project" value="UniProtKB-KW"/>
</dbReference>
<evidence type="ECO:0000256" key="5">
    <source>
        <dbReference type="ARBA" id="ARBA00022723"/>
    </source>
</evidence>
<dbReference type="SMART" id="SM00401">
    <property type="entry name" value="ZnF_GATA"/>
    <property type="match status" value="1"/>
</dbReference>
<organism evidence="19 20">
    <name type="scientific">Lojkania enalia</name>
    <dbReference type="NCBI Taxonomy" id="147567"/>
    <lineage>
        <taxon>Eukaryota</taxon>
        <taxon>Fungi</taxon>
        <taxon>Dikarya</taxon>
        <taxon>Ascomycota</taxon>
        <taxon>Pezizomycotina</taxon>
        <taxon>Dothideomycetes</taxon>
        <taxon>Pleosporomycetidae</taxon>
        <taxon>Pleosporales</taxon>
        <taxon>Pleosporales incertae sedis</taxon>
        <taxon>Lojkania</taxon>
    </lineage>
</organism>
<feature type="region of interest" description="Disordered" evidence="16">
    <location>
        <begin position="949"/>
        <end position="1008"/>
    </location>
</feature>
<dbReference type="EMBL" id="ML986625">
    <property type="protein sequence ID" value="KAF2263495.1"/>
    <property type="molecule type" value="Genomic_DNA"/>
</dbReference>
<feature type="domain" description="GATA-type" evidence="18">
    <location>
        <begin position="915"/>
        <end position="944"/>
    </location>
</feature>
<keyword evidence="13" id="KW-0804">Transcription</keyword>
<dbReference type="PROSITE" id="PS50114">
    <property type="entry name" value="GATA_ZN_FINGER_2"/>
    <property type="match status" value="1"/>
</dbReference>
<dbReference type="InterPro" id="IPR035965">
    <property type="entry name" value="PAS-like_dom_sf"/>
</dbReference>
<dbReference type="Gene3D" id="3.30.50.10">
    <property type="entry name" value="Erythroid Transcription Factor GATA-1, subunit A"/>
    <property type="match status" value="1"/>
</dbReference>
<feature type="compositionally biased region" description="Polar residues" evidence="16">
    <location>
        <begin position="970"/>
        <end position="995"/>
    </location>
</feature>
<dbReference type="PROSITE" id="PS00344">
    <property type="entry name" value="GATA_ZN_FINGER_1"/>
    <property type="match status" value="1"/>
</dbReference>
<evidence type="ECO:0000256" key="2">
    <source>
        <dbReference type="ARBA" id="ARBA00022606"/>
    </source>
</evidence>
<evidence type="ECO:0000313" key="19">
    <source>
        <dbReference type="EMBL" id="KAF2263495.1"/>
    </source>
</evidence>
<evidence type="ECO:0000256" key="15">
    <source>
        <dbReference type="PROSITE-ProRule" id="PRU00094"/>
    </source>
</evidence>
<evidence type="ECO:0000256" key="6">
    <source>
        <dbReference type="ARBA" id="ARBA00022737"/>
    </source>
</evidence>
<keyword evidence="12" id="KW-0010">Activator</keyword>
<dbReference type="CDD" id="cd00202">
    <property type="entry name" value="ZnF_GATA"/>
    <property type="match status" value="1"/>
</dbReference>
<keyword evidence="2" id="KW-0716">Sensory transduction</keyword>
<reference evidence="20" key="1">
    <citation type="journal article" date="2020" name="Stud. Mycol.">
        <title>101 Dothideomycetes genomes: A test case for predicting lifestyles and emergence of pathogens.</title>
        <authorList>
            <person name="Haridas S."/>
            <person name="Albert R."/>
            <person name="Binder M."/>
            <person name="Bloem J."/>
            <person name="LaButti K."/>
            <person name="Salamov A."/>
            <person name="Andreopoulos B."/>
            <person name="Baker S."/>
            <person name="Barry K."/>
            <person name="Bills G."/>
            <person name="Bluhm B."/>
            <person name="Cannon C."/>
            <person name="Castanera R."/>
            <person name="Culley D."/>
            <person name="Daum C."/>
            <person name="Ezra D."/>
            <person name="Gonzalez J."/>
            <person name="Henrissat B."/>
            <person name="Kuo A."/>
            <person name="Liang C."/>
            <person name="Lipzen A."/>
            <person name="Lutzoni F."/>
            <person name="Magnuson J."/>
            <person name="Mondo S."/>
            <person name="Nolan M."/>
            <person name="Ohm R."/>
            <person name="Pangilinan J."/>
            <person name="Park H.-J."/>
            <person name="Ramirez L."/>
            <person name="Alfaro M."/>
            <person name="Sun H."/>
            <person name="Tritt A."/>
            <person name="Yoshinaga Y."/>
            <person name="Zwiers L.-H."/>
            <person name="Turgeon B."/>
            <person name="Goodwin S."/>
            <person name="Spatafora J."/>
            <person name="Crous P."/>
            <person name="Grigoriev I."/>
        </authorList>
    </citation>
    <scope>NUCLEOTIDE SEQUENCE [LARGE SCALE GENOMIC DNA]</scope>
    <source>
        <strain evidence="20">CBS 304.66</strain>
    </source>
</reference>
<dbReference type="PANTHER" id="PTHR47429">
    <property type="entry name" value="PROTEIN TWIN LOV 1"/>
    <property type="match status" value="1"/>
</dbReference>
<feature type="domain" description="PAS" evidence="17">
    <location>
        <begin position="374"/>
        <end position="396"/>
    </location>
</feature>
<dbReference type="InterPro" id="IPR001610">
    <property type="entry name" value="PAC"/>
</dbReference>
<keyword evidence="14" id="KW-0675">Receptor</keyword>
<evidence type="ECO:0000256" key="8">
    <source>
        <dbReference type="ARBA" id="ARBA00022833"/>
    </source>
</evidence>
<keyword evidence="6" id="KW-0677">Repeat</keyword>
<keyword evidence="1" id="KW-0600">Photoreceptor protein</keyword>
<dbReference type="FunFam" id="3.30.450.20:FF:000087">
    <property type="entry name" value="White collar 1 protein"/>
    <property type="match status" value="1"/>
</dbReference>
<evidence type="ECO:0000256" key="4">
    <source>
        <dbReference type="ARBA" id="ARBA00022643"/>
    </source>
</evidence>
<feature type="domain" description="PAS" evidence="17">
    <location>
        <begin position="680"/>
        <end position="732"/>
    </location>
</feature>
<evidence type="ECO:0000256" key="12">
    <source>
        <dbReference type="ARBA" id="ARBA00023159"/>
    </source>
</evidence>
<dbReference type="SMART" id="SM00086">
    <property type="entry name" value="PAC"/>
    <property type="match status" value="2"/>
</dbReference>
<name>A0A9P4K882_9PLEO</name>
<dbReference type="InterPro" id="IPR000679">
    <property type="entry name" value="Znf_GATA"/>
</dbReference>
<dbReference type="AlphaFoldDB" id="A0A9P4K882"/>
<evidence type="ECO:0000256" key="10">
    <source>
        <dbReference type="ARBA" id="ARBA00023015"/>
    </source>
</evidence>
<evidence type="ECO:0000313" key="20">
    <source>
        <dbReference type="Proteomes" id="UP000800093"/>
    </source>
</evidence>
<dbReference type="Pfam" id="PF00320">
    <property type="entry name" value="GATA"/>
    <property type="match status" value="1"/>
</dbReference>
<dbReference type="Gene3D" id="3.30.450.20">
    <property type="entry name" value="PAS domain"/>
    <property type="match status" value="3"/>
</dbReference>
<evidence type="ECO:0000259" key="18">
    <source>
        <dbReference type="PROSITE" id="PS50114"/>
    </source>
</evidence>
<feature type="domain" description="PAS" evidence="17">
    <location>
        <begin position="550"/>
        <end position="613"/>
    </location>
</feature>
<feature type="region of interest" description="Disordered" evidence="16">
    <location>
        <begin position="183"/>
        <end position="270"/>
    </location>
</feature>
<evidence type="ECO:0000256" key="16">
    <source>
        <dbReference type="SAM" id="MobiDB-lite"/>
    </source>
</evidence>
<evidence type="ECO:0000256" key="14">
    <source>
        <dbReference type="ARBA" id="ARBA00023170"/>
    </source>
</evidence>
<keyword evidence="8" id="KW-0862">Zinc</keyword>
<dbReference type="GO" id="GO:0008270">
    <property type="term" value="F:zinc ion binding"/>
    <property type="evidence" value="ECO:0007669"/>
    <property type="project" value="UniProtKB-KW"/>
</dbReference>
<dbReference type="Pfam" id="PF13426">
    <property type="entry name" value="PAS_9"/>
    <property type="match status" value="2"/>
</dbReference>
<dbReference type="GO" id="GO:0005634">
    <property type="term" value="C:nucleus"/>
    <property type="evidence" value="ECO:0007669"/>
    <property type="project" value="TreeGrafter"/>
</dbReference>
<evidence type="ECO:0000259" key="17">
    <source>
        <dbReference type="PROSITE" id="PS50112"/>
    </source>
</evidence>
<dbReference type="PANTHER" id="PTHR47429:SF7">
    <property type="entry name" value="GATA-FACTOR"/>
    <property type="match status" value="1"/>
</dbReference>
<evidence type="ECO:0000256" key="11">
    <source>
        <dbReference type="ARBA" id="ARBA00023125"/>
    </source>
</evidence>
<keyword evidence="9" id="KW-0157">Chromophore</keyword>
<dbReference type="Proteomes" id="UP000800093">
    <property type="component" value="Unassembled WGS sequence"/>
</dbReference>
<keyword evidence="11" id="KW-0238">DNA-binding</keyword>
<dbReference type="SUPFAM" id="SSF57716">
    <property type="entry name" value="Glucocorticoid receptor-like (DNA-binding domain)"/>
    <property type="match status" value="1"/>
</dbReference>
<keyword evidence="3" id="KW-0285">Flavoprotein</keyword>
<dbReference type="InterPro" id="IPR000014">
    <property type="entry name" value="PAS"/>
</dbReference>
<feature type="compositionally biased region" description="Low complexity" evidence="16">
    <location>
        <begin position="221"/>
        <end position="251"/>
    </location>
</feature>
<evidence type="ECO:0000256" key="1">
    <source>
        <dbReference type="ARBA" id="ARBA00022543"/>
    </source>
</evidence>
<sequence>MIDMSGDGMGGYGMLDGQSLDDIVAQNDKANRRKSMPVYGGAPMHMQMESPDSRRMSMTSFDEPAGGGYGDFQFGLPPDVAMDGVMRNNTFPQTATTSAAQMEGAQAVDLSVNTQFSSQNSPFSTMAVPGSAYASPLNIAGSLDMDITSPYPNGVSMSLDMADPSMSMMNADMNVFPNSQFGPSIMDSPVSQDFIGPLPPVPQDPNFTNMQPGDQFANTPSLSSKSDLRSASVVPSRSSSQEQSSVRPSSRTHSEPHKNITTPISAPQYPSEDAALSQYARKDAGLSAQPDASIDSFSQVKFPWRTPPGGFPSTMNSNPHMNTQYKNVYSSTGFDMLGVLMRVATRPNPQIDIGSVDLSCAFVVCDATMDDQPIVYCSENFERLTGYSKHMILGRNCRFLQSPDGKVEPGIKRKYCDDDSVLYLKNMIKGRQEAQISLINYRRGGQPFMNLLTMIPIPWDQSNEVKFFVGFQVDLVEQPGSMTNKNPDGSYRVNYQRGLSMPSYIFNPDAPRLQSEAGQTMSKDEVTNMLVTYGTTRDSEVTRRLWDKVLLENTDDVVYVLSLKGLFLYLSPSSSRILEYEPSELVGTALSSVCHPSDIVPVTRELKETGNSPSVNVVFRIRRKNSGYMWFEGHGSLHTEQGKGRKCIILVGRERPVYTLSKSIVRASGGIGDNELWTKMSTSGMFLFVSSNVRQLLDRQPEELVGSSIQALMRQESKQNFGRILEMTRTGRAGEVKHEMINKRGQVLQAFTTIYPGDATEGQKPTFLVGQTRLLKYSRTAHGQRSSIYQNKERISGDATNPTAPGASPIHSVALSGNTGTSTPQTTISDGRFQTTEGSAPTFAGQNGLALGHQDQSLASDDNVFDELKTTRSTSWQYELRQMEKRNRYLAEEVQSLLAAKKKRKRRKGAGQLQKDCANCHTRTTPEWRRGPSGNRDLCNSCGLRWAKQNGRVSPRASSHSDKSKKSASPRHNQTILPNTINETGAQSSIPSTLVQPDKRTPQHDNNNGYEAKVARMEVAASQGYGIGIPPKIDEAVEPAE</sequence>
<accession>A0A9P4K882</accession>
<dbReference type="FunFam" id="3.30.50.10:FF:000065">
    <property type="entry name" value="GATA transcription factor LreA"/>
    <property type="match status" value="1"/>
</dbReference>
<dbReference type="FunFam" id="3.30.450.20:FF:000063">
    <property type="entry name" value="White collar 1 protein"/>
    <property type="match status" value="1"/>
</dbReference>
<dbReference type="GO" id="GO:0043565">
    <property type="term" value="F:sequence-specific DNA binding"/>
    <property type="evidence" value="ECO:0007669"/>
    <property type="project" value="InterPro"/>
</dbReference>
<feature type="region of interest" description="Disordered" evidence="16">
    <location>
        <begin position="27"/>
        <end position="62"/>
    </location>
</feature>
<dbReference type="NCBIfam" id="TIGR00229">
    <property type="entry name" value="sensory_box"/>
    <property type="match status" value="1"/>
</dbReference>
<evidence type="ECO:0000256" key="7">
    <source>
        <dbReference type="ARBA" id="ARBA00022771"/>
    </source>
</evidence>
<protein>
    <submittedName>
        <fullName evidence="19">White collar</fullName>
    </submittedName>
</protein>
<evidence type="ECO:0000256" key="3">
    <source>
        <dbReference type="ARBA" id="ARBA00022630"/>
    </source>
</evidence>
<feature type="compositionally biased region" description="Polar residues" evidence="16">
    <location>
        <begin position="817"/>
        <end position="839"/>
    </location>
</feature>
<proteinExistence type="predicted"/>
<dbReference type="InterPro" id="IPR013655">
    <property type="entry name" value="PAS_fold_3"/>
</dbReference>